<protein>
    <submittedName>
        <fullName evidence="1">Uncharacterized protein</fullName>
    </submittedName>
</protein>
<evidence type="ECO:0000313" key="1">
    <source>
        <dbReference type="EMBL" id="GCC16669.1"/>
    </source>
</evidence>
<keyword evidence="2" id="KW-1185">Reference proteome</keyword>
<proteinExistence type="predicted"/>
<comment type="caution">
    <text evidence="1">The sequence shown here is derived from an EMBL/GenBank/DDBJ whole genome shotgun (WGS) entry which is preliminary data.</text>
</comment>
<dbReference type="Proteomes" id="UP000287033">
    <property type="component" value="Unassembled WGS sequence"/>
</dbReference>
<evidence type="ECO:0000313" key="2">
    <source>
        <dbReference type="Proteomes" id="UP000287033"/>
    </source>
</evidence>
<accession>A0A401RET5</accession>
<sequence>MPTLPVLSQIFQTRFDKRAPNDSVRRSAPAPSLDACIKSVCNPIPLLSARRFFTSLSLSLSRTGRAGCNHLGQL</sequence>
<gene>
    <name evidence="1" type="ORF">chiPu_0021418</name>
</gene>
<name>A0A401RET5_CHIPU</name>
<organism evidence="1 2">
    <name type="scientific">Chiloscyllium punctatum</name>
    <name type="common">Brownbanded bambooshark</name>
    <name type="synonym">Hemiscyllium punctatum</name>
    <dbReference type="NCBI Taxonomy" id="137246"/>
    <lineage>
        <taxon>Eukaryota</taxon>
        <taxon>Metazoa</taxon>
        <taxon>Chordata</taxon>
        <taxon>Craniata</taxon>
        <taxon>Vertebrata</taxon>
        <taxon>Chondrichthyes</taxon>
        <taxon>Elasmobranchii</taxon>
        <taxon>Galeomorphii</taxon>
        <taxon>Galeoidea</taxon>
        <taxon>Orectolobiformes</taxon>
        <taxon>Hemiscylliidae</taxon>
        <taxon>Chiloscyllium</taxon>
    </lineage>
</organism>
<dbReference type="EMBL" id="BEZZ01003871">
    <property type="protein sequence ID" value="GCC16669.1"/>
    <property type="molecule type" value="Genomic_DNA"/>
</dbReference>
<dbReference type="AlphaFoldDB" id="A0A401RET5"/>
<reference evidence="1 2" key="1">
    <citation type="journal article" date="2018" name="Nat. Ecol. Evol.">
        <title>Shark genomes provide insights into elasmobranch evolution and the origin of vertebrates.</title>
        <authorList>
            <person name="Hara Y"/>
            <person name="Yamaguchi K"/>
            <person name="Onimaru K"/>
            <person name="Kadota M"/>
            <person name="Koyanagi M"/>
            <person name="Keeley SD"/>
            <person name="Tatsumi K"/>
            <person name="Tanaka K"/>
            <person name="Motone F"/>
            <person name="Kageyama Y"/>
            <person name="Nozu R"/>
            <person name="Adachi N"/>
            <person name="Nishimura O"/>
            <person name="Nakagawa R"/>
            <person name="Tanegashima C"/>
            <person name="Kiyatake I"/>
            <person name="Matsumoto R"/>
            <person name="Murakumo K"/>
            <person name="Nishida K"/>
            <person name="Terakita A"/>
            <person name="Kuratani S"/>
            <person name="Sato K"/>
            <person name="Hyodo S Kuraku.S."/>
        </authorList>
    </citation>
    <scope>NUCLEOTIDE SEQUENCE [LARGE SCALE GENOMIC DNA]</scope>
</reference>